<dbReference type="RefSeq" id="WP_284220144.1">
    <property type="nucleotide sequence ID" value="NZ_BSOY01000002.1"/>
</dbReference>
<reference evidence="8" key="1">
    <citation type="journal article" date="2019" name="Int. J. Syst. Evol. Microbiol.">
        <title>The Global Catalogue of Microorganisms (GCM) 10K type strain sequencing project: providing services to taxonomists for standard genome sequencing and annotation.</title>
        <authorList>
            <consortium name="The Broad Institute Genomics Platform"/>
            <consortium name="The Broad Institute Genome Sequencing Center for Infectious Disease"/>
            <person name="Wu L."/>
            <person name="Ma J."/>
        </authorList>
    </citation>
    <scope>NUCLEOTIDE SEQUENCE [LARGE SCALE GENOMIC DNA]</scope>
    <source>
        <strain evidence="8">NBRC 110107</strain>
    </source>
</reference>
<keyword evidence="3" id="KW-0808">Transferase</keyword>
<dbReference type="PANTHER" id="PTHR43378:SF2">
    <property type="entry name" value="UDP-3-O-ACYLGLUCOSAMINE N-ACYLTRANSFERASE 1, MITOCHONDRIAL-RELATED"/>
    <property type="match status" value="1"/>
</dbReference>
<accession>A0ABQ6BDV1</accession>
<dbReference type="InterPro" id="IPR011004">
    <property type="entry name" value="Trimer_LpxA-like_sf"/>
</dbReference>
<organism evidence="7 8">
    <name type="scientific">Brevundimonas denitrificans</name>
    <dbReference type="NCBI Taxonomy" id="1443434"/>
    <lineage>
        <taxon>Bacteria</taxon>
        <taxon>Pseudomonadati</taxon>
        <taxon>Pseudomonadota</taxon>
        <taxon>Alphaproteobacteria</taxon>
        <taxon>Caulobacterales</taxon>
        <taxon>Caulobacteraceae</taxon>
        <taxon>Brevundimonas</taxon>
    </lineage>
</organism>
<dbReference type="InterPro" id="IPR018357">
    <property type="entry name" value="Hexapep_transf_CS"/>
</dbReference>
<keyword evidence="5" id="KW-0443">Lipid metabolism</keyword>
<dbReference type="Gene3D" id="2.160.10.10">
    <property type="entry name" value="Hexapeptide repeat proteins"/>
    <property type="match status" value="1"/>
</dbReference>
<dbReference type="Pfam" id="PF00132">
    <property type="entry name" value="Hexapep"/>
    <property type="match status" value="1"/>
</dbReference>
<dbReference type="InterPro" id="IPR007691">
    <property type="entry name" value="LpxD"/>
</dbReference>
<dbReference type="Gene3D" id="3.40.1390.10">
    <property type="entry name" value="MurE/MurF, N-terminal domain"/>
    <property type="match status" value="1"/>
</dbReference>
<evidence type="ECO:0000313" key="7">
    <source>
        <dbReference type="EMBL" id="GLS00180.1"/>
    </source>
</evidence>
<dbReference type="NCBIfam" id="NF002060">
    <property type="entry name" value="PRK00892.1"/>
    <property type="match status" value="1"/>
</dbReference>
<dbReference type="EMBL" id="BSOY01000002">
    <property type="protein sequence ID" value="GLS00180.1"/>
    <property type="molecule type" value="Genomic_DNA"/>
</dbReference>
<comment type="caution">
    <text evidence="7">The sequence shown here is derived from an EMBL/GenBank/DDBJ whole genome shotgun (WGS) entry which is preliminary data.</text>
</comment>
<proteinExistence type="predicted"/>
<evidence type="ECO:0000256" key="3">
    <source>
        <dbReference type="ARBA" id="ARBA00022679"/>
    </source>
</evidence>
<keyword evidence="1" id="KW-0444">Lipid biosynthesis</keyword>
<protein>
    <submittedName>
        <fullName evidence="7">UDP-3-O-acylglucosamine N-acyltransferase</fullName>
    </submittedName>
</protein>
<keyword evidence="4" id="KW-0677">Repeat</keyword>
<dbReference type="PANTHER" id="PTHR43378">
    <property type="entry name" value="UDP-3-O-ACYLGLUCOSAMINE N-ACYLTRANSFERASE"/>
    <property type="match status" value="1"/>
</dbReference>
<gene>
    <name evidence="7" type="primary">lpxD_2</name>
    <name evidence="7" type="ORF">GCM10007859_01840</name>
</gene>
<dbReference type="Proteomes" id="UP001156921">
    <property type="component" value="Unassembled WGS sequence"/>
</dbReference>
<dbReference type="PROSITE" id="PS00101">
    <property type="entry name" value="HEXAPEP_TRANSFERASES"/>
    <property type="match status" value="1"/>
</dbReference>
<keyword evidence="8" id="KW-1185">Reference proteome</keyword>
<evidence type="ECO:0000313" key="8">
    <source>
        <dbReference type="Proteomes" id="UP001156921"/>
    </source>
</evidence>
<evidence type="ECO:0000256" key="6">
    <source>
        <dbReference type="ARBA" id="ARBA00023315"/>
    </source>
</evidence>
<evidence type="ECO:0000256" key="4">
    <source>
        <dbReference type="ARBA" id="ARBA00022737"/>
    </source>
</evidence>
<evidence type="ECO:0000256" key="5">
    <source>
        <dbReference type="ARBA" id="ARBA00023098"/>
    </source>
</evidence>
<evidence type="ECO:0000256" key="2">
    <source>
        <dbReference type="ARBA" id="ARBA00022556"/>
    </source>
</evidence>
<sequence>MSITAGTIARELGVLVSEIVGDPDRLVTRVAGVKAAAPGRLLFIKPNLEGIDAVLPTEKREGTILICSFEHAEHLGQGDFTIIVAENPRLAFLRSVEAFFKNEAPPPGIHPTAVVDSTAKIGADVSVGAHCFVGPNCQVGENCVLHANVTLVRDVVLGRRVIINSGTVVGADGFGYERNAAGMLEKFPHLGGVLIEDDVEIGSNTSIDRGTLDDTIIRAFARIDNQVHIAHNVTVGRHCAIIAQAMVGGSVSIADYSWLAPSATVMNQVKIGERATVGLGAVVTKDVRDQMTVMGSPAEPIEDFRALRAALKRLVNP</sequence>
<dbReference type="SUPFAM" id="SSF51161">
    <property type="entry name" value="Trimeric LpxA-like enzymes"/>
    <property type="match status" value="1"/>
</dbReference>
<dbReference type="CDD" id="cd03352">
    <property type="entry name" value="LbH_LpxD"/>
    <property type="match status" value="1"/>
</dbReference>
<keyword evidence="2" id="KW-0441">Lipid A biosynthesis</keyword>
<name>A0ABQ6BDV1_9CAUL</name>
<dbReference type="InterPro" id="IPR001451">
    <property type="entry name" value="Hexapep"/>
</dbReference>
<keyword evidence="6" id="KW-0012">Acyltransferase</keyword>
<evidence type="ECO:0000256" key="1">
    <source>
        <dbReference type="ARBA" id="ARBA00022516"/>
    </source>
</evidence>